<dbReference type="Proteomes" id="UP000198393">
    <property type="component" value="Unassembled WGS sequence"/>
</dbReference>
<dbReference type="InterPro" id="IPR021314">
    <property type="entry name" value="DUF2911"/>
</dbReference>
<dbReference type="AlphaFoldDB" id="A0A239LJM6"/>
<dbReference type="EMBL" id="FZPD01000005">
    <property type="protein sequence ID" value="SNT30500.1"/>
    <property type="molecule type" value="Genomic_DNA"/>
</dbReference>
<name>A0A239LJM6_EKHLU</name>
<dbReference type="RefSeq" id="WP_089357972.1">
    <property type="nucleotide sequence ID" value="NZ_FZPD01000005.1"/>
</dbReference>
<keyword evidence="2" id="KW-1185">Reference proteome</keyword>
<accession>A0A239LJM6</accession>
<reference evidence="1 2" key="1">
    <citation type="submission" date="2017-06" db="EMBL/GenBank/DDBJ databases">
        <authorList>
            <person name="Kim H.J."/>
            <person name="Triplett B.A."/>
        </authorList>
    </citation>
    <scope>NUCLEOTIDE SEQUENCE [LARGE SCALE GENOMIC DNA]</scope>
    <source>
        <strain evidence="1 2">DSM 19307</strain>
    </source>
</reference>
<gene>
    <name evidence="1" type="ORF">SAMN05421640_3311</name>
</gene>
<sequence length="187" mass="21701">MKSVFQYRTFFRSKSVIIVSSALIALICVNCTSDPEKRPSPLRSDSTSIGGVGAYIEFSSPGVKDRKIFGEGDDFLVPYDELWRTGANHATFIEIAGDMKIDSFLLEAGKYSIFTIPNRYEWTLIFNKEWDQWGSYQYKDSLDAIRMKITPRYANQSQERMLFYFADDSLKFRWDKVRWSVPITNHP</sequence>
<protein>
    <recommendedName>
        <fullName evidence="3">DUF2911 domain-containing protein</fullName>
    </recommendedName>
</protein>
<proteinExistence type="predicted"/>
<dbReference type="Pfam" id="PF11138">
    <property type="entry name" value="DUF2911"/>
    <property type="match status" value="1"/>
</dbReference>
<evidence type="ECO:0000313" key="2">
    <source>
        <dbReference type="Proteomes" id="UP000198393"/>
    </source>
</evidence>
<evidence type="ECO:0008006" key="3">
    <source>
        <dbReference type="Google" id="ProtNLM"/>
    </source>
</evidence>
<dbReference type="OrthoDB" id="195456at2"/>
<evidence type="ECO:0000313" key="1">
    <source>
        <dbReference type="EMBL" id="SNT30500.1"/>
    </source>
</evidence>
<organism evidence="1 2">
    <name type="scientific">Ekhidna lutea</name>
    <dbReference type="NCBI Taxonomy" id="447679"/>
    <lineage>
        <taxon>Bacteria</taxon>
        <taxon>Pseudomonadati</taxon>
        <taxon>Bacteroidota</taxon>
        <taxon>Cytophagia</taxon>
        <taxon>Cytophagales</taxon>
        <taxon>Reichenbachiellaceae</taxon>
        <taxon>Ekhidna</taxon>
    </lineage>
</organism>